<dbReference type="RefSeq" id="WP_036459713.1">
    <property type="nucleotide sequence ID" value="NZ_AP024245.1"/>
</dbReference>
<dbReference type="AlphaFoldDB" id="A0A7R7RPB4"/>
<reference evidence="1 2" key="1">
    <citation type="submission" date="2020-12" db="EMBL/GenBank/DDBJ databases">
        <title>Genome sequence of clinical Mycobacterium intracellulare strains.</title>
        <authorList>
            <person name="Tateishi Y."/>
            <person name="Matsumoto S."/>
            <person name="Fukushima Y."/>
            <person name="Nakajima C."/>
            <person name="Suzuki Y."/>
        </authorList>
    </citation>
    <scope>NUCLEOTIDE SEQUENCE [LARGE SCALE GENOMIC DNA]</scope>
    <source>
        <strain evidence="1 2">M018</strain>
    </source>
</reference>
<evidence type="ECO:0000313" key="1">
    <source>
        <dbReference type="EMBL" id="BCP01748.1"/>
    </source>
</evidence>
<dbReference type="EMBL" id="AP024255">
    <property type="protein sequence ID" value="BCP01748.1"/>
    <property type="molecule type" value="Genomic_DNA"/>
</dbReference>
<dbReference type="SUPFAM" id="SSF50475">
    <property type="entry name" value="FMN-binding split barrel"/>
    <property type="match status" value="1"/>
</dbReference>
<evidence type="ECO:0000313" key="2">
    <source>
        <dbReference type="Proteomes" id="UP000595205"/>
    </source>
</evidence>
<protein>
    <recommendedName>
        <fullName evidence="3">DUF385 domain-containing protein</fullName>
    </recommendedName>
</protein>
<evidence type="ECO:0008006" key="3">
    <source>
        <dbReference type="Google" id="ProtNLM"/>
    </source>
</evidence>
<organism evidence="1 2">
    <name type="scientific">Mycobacterium intracellulare</name>
    <dbReference type="NCBI Taxonomy" id="1767"/>
    <lineage>
        <taxon>Bacteria</taxon>
        <taxon>Bacillati</taxon>
        <taxon>Actinomycetota</taxon>
        <taxon>Actinomycetes</taxon>
        <taxon>Mycobacteriales</taxon>
        <taxon>Mycobacteriaceae</taxon>
        <taxon>Mycobacterium</taxon>
        <taxon>Mycobacterium avium complex (MAC)</taxon>
    </lineage>
</organism>
<dbReference type="Proteomes" id="UP000595205">
    <property type="component" value="Chromosome"/>
</dbReference>
<proteinExistence type="predicted"/>
<accession>A0A7R7RPB4</accession>
<dbReference type="InterPro" id="IPR012349">
    <property type="entry name" value="Split_barrel_FMN-bd"/>
</dbReference>
<name>A0A7R7RPB4_MYCIT</name>
<sequence length="161" mass="17623">MAEQSYAVDAGHPPSALLRLVNPVMGLLLRSPFAGAARKQFMVLSFTGRKTGRPYSVPLSAHVIDGQLYALTGATWKQNFRDGGPVEVVYDGTTTAMRGELIRDRAVVSDLLLRAAESYGVARAQRMIGLKFRDRRIPTRDEFAEAVDRLHLGAVRLSPVG</sequence>
<gene>
    <name evidence="1" type="ORF">MINTM018_45170</name>
</gene>
<dbReference type="PIRSF" id="PIRSF021513">
    <property type="entry name" value="GrhN_RubW_prd"/>
    <property type="match status" value="1"/>
</dbReference>
<dbReference type="GeneID" id="77300104"/>
<dbReference type="Gene3D" id="2.30.110.10">
    <property type="entry name" value="Electron Transport, Fmn-binding Protein, Chain A"/>
    <property type="match status" value="1"/>
</dbReference>
<dbReference type="InterPro" id="IPR016791">
    <property type="entry name" value="Polyketide_synth_GrhN/RubW_prd"/>
</dbReference>